<proteinExistence type="predicted"/>
<dbReference type="EMBL" id="RHQL01000010">
    <property type="protein sequence ID" value="RRV08887.1"/>
    <property type="molecule type" value="Genomic_DNA"/>
</dbReference>
<evidence type="ECO:0000313" key="1">
    <source>
        <dbReference type="EMBL" id="RRV08887.1"/>
    </source>
</evidence>
<reference evidence="1 2" key="1">
    <citation type="submission" date="2018-10" db="EMBL/GenBank/DDBJ databases">
        <title>Transmission dynamics of multidrug resistant bacteria on intensive care unit surfaces.</title>
        <authorList>
            <person name="D'Souza A.W."/>
            <person name="Potter R.F."/>
            <person name="Wallace M."/>
            <person name="Shupe A."/>
            <person name="Patel S."/>
            <person name="Sun S."/>
            <person name="Gul D."/>
            <person name="Kwon J.H."/>
            <person name="Andleeb S."/>
            <person name="Burnham C.-A.D."/>
            <person name="Dantas G."/>
        </authorList>
    </citation>
    <scope>NUCLEOTIDE SEQUENCE [LARGE SCALE GENOMIC DNA]</scope>
    <source>
        <strain evidence="1 2">PX_177</strain>
    </source>
</reference>
<organism evidence="1 2">
    <name type="scientific">Stutzerimonas xanthomarina</name>
    <dbReference type="NCBI Taxonomy" id="271420"/>
    <lineage>
        <taxon>Bacteria</taxon>
        <taxon>Pseudomonadati</taxon>
        <taxon>Pseudomonadota</taxon>
        <taxon>Gammaproteobacteria</taxon>
        <taxon>Pseudomonadales</taxon>
        <taxon>Pseudomonadaceae</taxon>
        <taxon>Stutzerimonas</taxon>
    </lineage>
</organism>
<comment type="caution">
    <text evidence="1">The sequence shown here is derived from an EMBL/GenBank/DDBJ whole genome shotgun (WGS) entry which is preliminary data.</text>
</comment>
<name>A0A3R8U7A0_9GAMM</name>
<evidence type="ECO:0008006" key="3">
    <source>
        <dbReference type="Google" id="ProtNLM"/>
    </source>
</evidence>
<sequence>MKISRTLPLVAALLLAGCDEAPQLPESLGQVEGAPTFRLPGPVYRLETTRSESRRNQSDHVFRKSEWEANGWSLWVAANVYSSAVRPGDSSSWDSTWEKAKNAKERSIADGNFLAGVKAFAKENNLPLELNYLGYDGVPMALLSGWESSRGMFFSWSGTACEFAFNRCVDNYFMSPVDRLSGGEHLSFKKWVEPFFRFPEGDAGIAPRQNFERKGGLAGEASEFFDWWPTMVFLVNPNGEVVRAWLPQTGNTASVGRVIAGLAEEMEIDSPIVAKDEVGLMKQPAVASYFGDYFIEAGIGRLIQTLNRLSEE</sequence>
<gene>
    <name evidence="1" type="ORF">EGJ28_16620</name>
</gene>
<dbReference type="AlphaFoldDB" id="A0A3R8U7A0"/>
<evidence type="ECO:0000313" key="2">
    <source>
        <dbReference type="Proteomes" id="UP000276506"/>
    </source>
</evidence>
<protein>
    <recommendedName>
        <fullName evidence="3">Lipoprotein</fullName>
    </recommendedName>
</protein>
<dbReference type="PROSITE" id="PS51257">
    <property type="entry name" value="PROKAR_LIPOPROTEIN"/>
    <property type="match status" value="1"/>
</dbReference>
<accession>A0A3R8U7A0</accession>
<dbReference type="Proteomes" id="UP000276506">
    <property type="component" value="Unassembled WGS sequence"/>
</dbReference>